<keyword evidence="5" id="KW-0812">Transmembrane</keyword>
<name>A0A507FAX1_9FUNG</name>
<dbReference type="PANTHER" id="PTHR40079:SF4">
    <property type="entry name" value="GH26 DOMAIN-CONTAINING PROTEIN-RELATED"/>
    <property type="match status" value="1"/>
</dbReference>
<dbReference type="EMBL" id="QEAP01000183">
    <property type="protein sequence ID" value="TPX73481.1"/>
    <property type="molecule type" value="Genomic_DNA"/>
</dbReference>
<dbReference type="PANTHER" id="PTHR40079">
    <property type="entry name" value="MANNAN ENDO-1,4-BETA-MANNOSIDASE E-RELATED"/>
    <property type="match status" value="1"/>
</dbReference>
<keyword evidence="3 4" id="KW-0326">Glycosidase</keyword>
<comment type="similarity">
    <text evidence="1 4">Belongs to the glycosyl hydrolase 26 family.</text>
</comment>
<dbReference type="InterPro" id="IPR022790">
    <property type="entry name" value="GH26_dom"/>
</dbReference>
<feature type="domain" description="GH26" evidence="7">
    <location>
        <begin position="40"/>
        <end position="422"/>
    </location>
</feature>
<dbReference type="OrthoDB" id="428177at2759"/>
<dbReference type="PROSITE" id="PS51764">
    <property type="entry name" value="GH26"/>
    <property type="match status" value="1"/>
</dbReference>
<evidence type="ECO:0000313" key="9">
    <source>
        <dbReference type="Proteomes" id="UP000320333"/>
    </source>
</evidence>
<feature type="active site" description="Nucleophile" evidence="4">
    <location>
        <position position="333"/>
    </location>
</feature>
<keyword evidence="5" id="KW-1133">Transmembrane helix</keyword>
<keyword evidence="6" id="KW-0732">Signal</keyword>
<evidence type="ECO:0000256" key="3">
    <source>
        <dbReference type="ARBA" id="ARBA00023295"/>
    </source>
</evidence>
<accession>A0A507FAX1</accession>
<dbReference type="Pfam" id="PF02156">
    <property type="entry name" value="Glyco_hydro_26"/>
    <property type="match status" value="1"/>
</dbReference>
<dbReference type="Gene3D" id="3.20.20.80">
    <property type="entry name" value="Glycosidases"/>
    <property type="match status" value="1"/>
</dbReference>
<dbReference type="GO" id="GO:0016985">
    <property type="term" value="F:mannan endo-1,4-beta-mannosidase activity"/>
    <property type="evidence" value="ECO:0007669"/>
    <property type="project" value="InterPro"/>
</dbReference>
<feature type="chain" id="PRO_5021253597" evidence="6">
    <location>
        <begin position="20"/>
        <end position="489"/>
    </location>
</feature>
<proteinExistence type="inferred from homology"/>
<sequence>MHVAIAALTAALLAAPSLAQVSPPVRILGSNGLPMDKCAYNPASGLARLEPPLTNQMMLGMSLDWSYETPIKSRTKTRGYAAAVYNAWLDLVPNTFDGVGFDNSSFNWFGSEAGRVGAMLELTLNPPKDMKIADLKDLTPKMYDDIGKMCQIVNQQYGVPIFLRWAHEMNGDWYGWGNEPRAFIESWKLMTDAVRKHTNMTAMVWAPNIGMTYPFVGGGGTSARESPARGGLDFDVLDSNSDGKINECDNPYMPFWPGDEYVDWVGLSLYYYPRENCHNNCLTPADAFVSQLTGVNSPDTPSASLCPTDLWIQTHDFYQQFAASKNKPFMLPETGAPWVPTFANRTGGVSEVAIKDAWYKQIFSTETLARFPKLKLAVNFEEIKNLQLDKEPAIQDWRVTNNSETVKWWNGLINDFKDNLRDPTQLVYHCDGSITIGDKFAQAPATGGNAGGNGGNSGTTSPSKSAGVAMVASMSLGLAVLSVSFLLNL</sequence>
<keyword evidence="9" id="KW-1185">Reference proteome</keyword>
<reference evidence="8 9" key="1">
    <citation type="journal article" date="2019" name="Sci. Rep.">
        <title>Comparative genomics of chytrid fungi reveal insights into the obligate biotrophic and pathogenic lifestyle of Synchytrium endobioticum.</title>
        <authorList>
            <person name="van de Vossenberg B.T.L.H."/>
            <person name="Warris S."/>
            <person name="Nguyen H.D.T."/>
            <person name="van Gent-Pelzer M.P.E."/>
            <person name="Joly D.L."/>
            <person name="van de Geest H.C."/>
            <person name="Bonants P.J.M."/>
            <person name="Smith D.S."/>
            <person name="Levesque C.A."/>
            <person name="van der Lee T.A.J."/>
        </authorList>
    </citation>
    <scope>NUCLEOTIDE SEQUENCE [LARGE SCALE GENOMIC DNA]</scope>
    <source>
        <strain evidence="8 9">CBS 675.73</strain>
    </source>
</reference>
<dbReference type="Proteomes" id="UP000320333">
    <property type="component" value="Unassembled WGS sequence"/>
</dbReference>
<evidence type="ECO:0000313" key="8">
    <source>
        <dbReference type="EMBL" id="TPX73481.1"/>
    </source>
</evidence>
<evidence type="ECO:0000259" key="7">
    <source>
        <dbReference type="PROSITE" id="PS51764"/>
    </source>
</evidence>
<comment type="caution">
    <text evidence="8">The sequence shown here is derived from an EMBL/GenBank/DDBJ whole genome shotgun (WGS) entry which is preliminary data.</text>
</comment>
<dbReference type="STRING" id="246404.A0A507FAX1"/>
<dbReference type="InterPro" id="IPR000805">
    <property type="entry name" value="Glyco_hydro_26"/>
</dbReference>
<dbReference type="InterPro" id="IPR017853">
    <property type="entry name" value="GH"/>
</dbReference>
<evidence type="ECO:0000256" key="1">
    <source>
        <dbReference type="ARBA" id="ARBA00007754"/>
    </source>
</evidence>
<gene>
    <name evidence="8" type="ORF">CcCBS67573_g05248</name>
</gene>
<keyword evidence="5" id="KW-0472">Membrane</keyword>
<feature type="transmembrane region" description="Helical" evidence="5">
    <location>
        <begin position="466"/>
        <end position="487"/>
    </location>
</feature>
<dbReference type="AlphaFoldDB" id="A0A507FAX1"/>
<evidence type="ECO:0000256" key="4">
    <source>
        <dbReference type="PROSITE-ProRule" id="PRU01100"/>
    </source>
</evidence>
<evidence type="ECO:0000256" key="6">
    <source>
        <dbReference type="SAM" id="SignalP"/>
    </source>
</evidence>
<organism evidence="8 9">
    <name type="scientific">Chytriomyces confervae</name>
    <dbReference type="NCBI Taxonomy" id="246404"/>
    <lineage>
        <taxon>Eukaryota</taxon>
        <taxon>Fungi</taxon>
        <taxon>Fungi incertae sedis</taxon>
        <taxon>Chytridiomycota</taxon>
        <taxon>Chytridiomycota incertae sedis</taxon>
        <taxon>Chytridiomycetes</taxon>
        <taxon>Chytridiales</taxon>
        <taxon>Chytriomycetaceae</taxon>
        <taxon>Chytriomyces</taxon>
    </lineage>
</organism>
<keyword evidence="2 4" id="KW-0378">Hydrolase</keyword>
<feature type="signal peptide" evidence="6">
    <location>
        <begin position="1"/>
        <end position="19"/>
    </location>
</feature>
<evidence type="ECO:0000256" key="5">
    <source>
        <dbReference type="SAM" id="Phobius"/>
    </source>
</evidence>
<dbReference type="GO" id="GO:0006080">
    <property type="term" value="P:substituted mannan metabolic process"/>
    <property type="evidence" value="ECO:0007669"/>
    <property type="project" value="InterPro"/>
</dbReference>
<evidence type="ECO:0000256" key="2">
    <source>
        <dbReference type="ARBA" id="ARBA00022801"/>
    </source>
</evidence>
<dbReference type="SUPFAM" id="SSF51445">
    <property type="entry name" value="(Trans)glycosidases"/>
    <property type="match status" value="1"/>
</dbReference>
<protein>
    <submittedName>
        <fullName evidence="8">Mannan endo-1,4-beta-mannosidase</fullName>
    </submittedName>
</protein>
<feature type="active site" description="Proton donor" evidence="4">
    <location>
        <position position="168"/>
    </location>
</feature>